<name>A0AAN6GE36_9BASI</name>
<comment type="caution">
    <text evidence="4">The sequence shown here is derived from an EMBL/GenBank/DDBJ whole genome shotgun (WGS) entry which is preliminary data.</text>
</comment>
<dbReference type="GO" id="GO:0008757">
    <property type="term" value="F:S-adenosylmethionine-dependent methyltransferase activity"/>
    <property type="evidence" value="ECO:0007669"/>
    <property type="project" value="InterPro"/>
</dbReference>
<dbReference type="Gene3D" id="3.40.50.150">
    <property type="entry name" value="Vaccinia Virus protein VP39"/>
    <property type="match status" value="1"/>
</dbReference>
<keyword evidence="1" id="KW-0808">Transferase</keyword>
<sequence>MTAGPSTSTASAQDSSSKHEVFAQANLDFFAKIAQEYDNGAEGDKQFGQKVRAMAQSNYAAVLRAAEWDPERTEMMDFACGTGMTTLLLAPHCKSVVGVDQSEPMLRNFRAKLDNAAEPSIAALRSKVEIVHTDLLAPTAPEDAEAQALLKDKKFDIVLCTMSYHHFAEPDKVTEVLARYLKPEGKLVIVDLLDVKQGQGEEGDAAQQHHAHAHSHSHGHGHGHHGHQHHAHAHAHGDASNTTHDPTEAQFNTHRAAHVIAHSSFVLSDFDRFFAGAGLERVGGQEPIFSAELDWPGARRVQDVYVVVGGWRQEQAAAA</sequence>
<dbReference type="EMBL" id="JAPDMQ010000075">
    <property type="protein sequence ID" value="KAK0536516.1"/>
    <property type="molecule type" value="Genomic_DNA"/>
</dbReference>
<dbReference type="SUPFAM" id="SSF53335">
    <property type="entry name" value="S-adenosyl-L-methionine-dependent methyltransferases"/>
    <property type="match status" value="1"/>
</dbReference>
<accession>A0AAN6GE36</accession>
<dbReference type="InterPro" id="IPR013216">
    <property type="entry name" value="Methyltransf_11"/>
</dbReference>
<dbReference type="PANTHER" id="PTHR43861:SF3">
    <property type="entry name" value="PUTATIVE (AFU_ORTHOLOGUE AFUA_2G14390)-RELATED"/>
    <property type="match status" value="1"/>
</dbReference>
<reference evidence="4" key="1">
    <citation type="journal article" date="2023" name="PhytoFront">
        <title>Draft Genome Resources of Seven Strains of Tilletia horrida, Causal Agent of Kernel Smut of Rice.</title>
        <authorList>
            <person name="Khanal S."/>
            <person name="Antony Babu S."/>
            <person name="Zhou X.G."/>
        </authorList>
    </citation>
    <scope>NUCLEOTIDE SEQUENCE</scope>
    <source>
        <strain evidence="4">TX3</strain>
    </source>
</reference>
<evidence type="ECO:0000256" key="1">
    <source>
        <dbReference type="ARBA" id="ARBA00022679"/>
    </source>
</evidence>
<dbReference type="CDD" id="cd02440">
    <property type="entry name" value="AdoMet_MTases"/>
    <property type="match status" value="1"/>
</dbReference>
<dbReference type="InterPro" id="IPR029063">
    <property type="entry name" value="SAM-dependent_MTases_sf"/>
</dbReference>
<dbReference type="PANTHER" id="PTHR43861">
    <property type="entry name" value="TRANS-ACONITATE 2-METHYLTRANSFERASE-RELATED"/>
    <property type="match status" value="1"/>
</dbReference>
<feature type="compositionally biased region" description="Basic residues" evidence="2">
    <location>
        <begin position="209"/>
        <end position="234"/>
    </location>
</feature>
<gene>
    <name evidence="4" type="ORF">OC842_001955</name>
</gene>
<feature type="region of interest" description="Disordered" evidence="2">
    <location>
        <begin position="199"/>
        <end position="247"/>
    </location>
</feature>
<keyword evidence="5" id="KW-1185">Reference proteome</keyword>
<feature type="domain" description="Methyltransferase type 11" evidence="3">
    <location>
        <begin position="77"/>
        <end position="189"/>
    </location>
</feature>
<dbReference type="Proteomes" id="UP001176521">
    <property type="component" value="Unassembled WGS sequence"/>
</dbReference>
<protein>
    <recommendedName>
        <fullName evidence="3">Methyltransferase type 11 domain-containing protein</fullName>
    </recommendedName>
</protein>
<evidence type="ECO:0000259" key="3">
    <source>
        <dbReference type="Pfam" id="PF08241"/>
    </source>
</evidence>
<organism evidence="4 5">
    <name type="scientific">Tilletia horrida</name>
    <dbReference type="NCBI Taxonomy" id="155126"/>
    <lineage>
        <taxon>Eukaryota</taxon>
        <taxon>Fungi</taxon>
        <taxon>Dikarya</taxon>
        <taxon>Basidiomycota</taxon>
        <taxon>Ustilaginomycotina</taxon>
        <taxon>Exobasidiomycetes</taxon>
        <taxon>Tilletiales</taxon>
        <taxon>Tilletiaceae</taxon>
        <taxon>Tilletia</taxon>
    </lineage>
</organism>
<evidence type="ECO:0000313" key="4">
    <source>
        <dbReference type="EMBL" id="KAK0536516.1"/>
    </source>
</evidence>
<evidence type="ECO:0000313" key="5">
    <source>
        <dbReference type="Proteomes" id="UP001176521"/>
    </source>
</evidence>
<dbReference type="AlphaFoldDB" id="A0AAN6GE36"/>
<proteinExistence type="predicted"/>
<dbReference type="Pfam" id="PF08241">
    <property type="entry name" value="Methyltransf_11"/>
    <property type="match status" value="1"/>
</dbReference>
<evidence type="ECO:0000256" key="2">
    <source>
        <dbReference type="SAM" id="MobiDB-lite"/>
    </source>
</evidence>